<keyword evidence="2" id="KW-0805">Transcription regulation</keyword>
<dbReference type="GO" id="GO:0003700">
    <property type="term" value="F:DNA-binding transcription factor activity"/>
    <property type="evidence" value="ECO:0007669"/>
    <property type="project" value="InterPro"/>
</dbReference>
<evidence type="ECO:0000256" key="2">
    <source>
        <dbReference type="ARBA" id="ARBA00023015"/>
    </source>
</evidence>
<keyword evidence="5" id="KW-0539">Nucleus</keyword>
<feature type="compositionally biased region" description="Pro residues" evidence="6">
    <location>
        <begin position="23"/>
        <end position="32"/>
    </location>
</feature>
<dbReference type="SMART" id="SM00774">
    <property type="entry name" value="WRKY"/>
    <property type="match status" value="1"/>
</dbReference>
<feature type="compositionally biased region" description="Basic and acidic residues" evidence="6">
    <location>
        <begin position="65"/>
        <end position="77"/>
    </location>
</feature>
<name>A0AAQ3U9P6_PASNO</name>
<dbReference type="SUPFAM" id="SSF118290">
    <property type="entry name" value="WRKY DNA-binding domain"/>
    <property type="match status" value="1"/>
</dbReference>
<dbReference type="Gene3D" id="2.20.25.80">
    <property type="entry name" value="WRKY domain"/>
    <property type="match status" value="1"/>
</dbReference>
<dbReference type="InterPro" id="IPR003657">
    <property type="entry name" value="WRKY_dom"/>
</dbReference>
<proteinExistence type="predicted"/>
<keyword evidence="3" id="KW-0238">DNA-binding</keyword>
<evidence type="ECO:0000256" key="4">
    <source>
        <dbReference type="ARBA" id="ARBA00023163"/>
    </source>
</evidence>
<evidence type="ECO:0000259" key="7">
    <source>
        <dbReference type="PROSITE" id="PS50811"/>
    </source>
</evidence>
<organism evidence="8 9">
    <name type="scientific">Paspalum notatum var. saurae</name>
    <dbReference type="NCBI Taxonomy" id="547442"/>
    <lineage>
        <taxon>Eukaryota</taxon>
        <taxon>Viridiplantae</taxon>
        <taxon>Streptophyta</taxon>
        <taxon>Embryophyta</taxon>
        <taxon>Tracheophyta</taxon>
        <taxon>Spermatophyta</taxon>
        <taxon>Magnoliopsida</taxon>
        <taxon>Liliopsida</taxon>
        <taxon>Poales</taxon>
        <taxon>Poaceae</taxon>
        <taxon>PACMAD clade</taxon>
        <taxon>Panicoideae</taxon>
        <taxon>Andropogonodae</taxon>
        <taxon>Paspaleae</taxon>
        <taxon>Paspalinae</taxon>
        <taxon>Paspalum</taxon>
    </lineage>
</organism>
<evidence type="ECO:0000256" key="6">
    <source>
        <dbReference type="SAM" id="MobiDB-lite"/>
    </source>
</evidence>
<feature type="region of interest" description="Disordered" evidence="6">
    <location>
        <begin position="19"/>
        <end position="108"/>
    </location>
</feature>
<evidence type="ECO:0000256" key="3">
    <source>
        <dbReference type="ARBA" id="ARBA00023125"/>
    </source>
</evidence>
<sequence>MTLVVGREEELLAQLRELITLQPPSPTWPTAPTPFKAESGGGPPTAMAEDEASCQGKRSRRRGSKRDGGGDKGHVVEEPASAAEPTTHHSCKRRRKTKQQQMSSSLVTSVPDFDGYQWRKYGQKQIEGAMYPRSYYRCTRSAEQGCQAKRTVQRNDDGGEAAAAAAAEYTVVYMGQHSCTANDSMEAPVILETTVVGGRPAAASTSANVVANSPSSGGGGGGGGGSCSPTTTPSGFASPAISDNDDITSWSSGHSSGDYGNVFHDESYCWAAPAPAPAATLEEMGDFTGPIRSPVHVPAAPTAGTAQTIDDGEEGHPDMHCTVSIS</sequence>
<dbReference type="GO" id="GO:0043565">
    <property type="term" value="F:sequence-specific DNA binding"/>
    <property type="evidence" value="ECO:0007669"/>
    <property type="project" value="InterPro"/>
</dbReference>
<reference evidence="8 9" key="1">
    <citation type="submission" date="2024-02" db="EMBL/GenBank/DDBJ databases">
        <title>High-quality chromosome-scale genome assembly of Pensacola bahiagrass (Paspalum notatum Flugge var. saurae).</title>
        <authorList>
            <person name="Vega J.M."/>
            <person name="Podio M."/>
            <person name="Orjuela J."/>
            <person name="Siena L.A."/>
            <person name="Pessino S.C."/>
            <person name="Combes M.C."/>
            <person name="Mariac C."/>
            <person name="Albertini E."/>
            <person name="Pupilli F."/>
            <person name="Ortiz J.P.A."/>
            <person name="Leblanc O."/>
        </authorList>
    </citation>
    <scope>NUCLEOTIDE SEQUENCE [LARGE SCALE GENOMIC DNA]</scope>
    <source>
        <strain evidence="8">R1</strain>
        <tissue evidence="8">Leaf</tissue>
    </source>
</reference>
<protein>
    <recommendedName>
        <fullName evidence="7">WRKY domain-containing protein</fullName>
    </recommendedName>
</protein>
<dbReference type="GO" id="GO:0005634">
    <property type="term" value="C:nucleus"/>
    <property type="evidence" value="ECO:0007669"/>
    <property type="project" value="UniProtKB-SubCell"/>
</dbReference>
<feature type="compositionally biased region" description="Low complexity" evidence="6">
    <location>
        <begin position="205"/>
        <end position="215"/>
    </location>
</feature>
<feature type="region of interest" description="Disordered" evidence="6">
    <location>
        <begin position="205"/>
        <end position="249"/>
    </location>
</feature>
<accession>A0AAQ3U9P6</accession>
<dbReference type="PROSITE" id="PS50811">
    <property type="entry name" value="WRKY"/>
    <property type="match status" value="1"/>
</dbReference>
<feature type="compositionally biased region" description="Basic residues" evidence="6">
    <location>
        <begin position="89"/>
        <end position="98"/>
    </location>
</feature>
<keyword evidence="4" id="KW-0804">Transcription</keyword>
<dbReference type="AlphaFoldDB" id="A0AAQ3U9P6"/>
<dbReference type="InterPro" id="IPR036576">
    <property type="entry name" value="WRKY_dom_sf"/>
</dbReference>
<dbReference type="InterPro" id="IPR044810">
    <property type="entry name" value="WRKY_plant"/>
</dbReference>
<dbReference type="Pfam" id="PF03106">
    <property type="entry name" value="WRKY"/>
    <property type="match status" value="1"/>
</dbReference>
<feature type="domain" description="WRKY" evidence="7">
    <location>
        <begin position="114"/>
        <end position="155"/>
    </location>
</feature>
<gene>
    <name evidence="8" type="ORF">U9M48_034787</name>
</gene>
<evidence type="ECO:0000256" key="1">
    <source>
        <dbReference type="ARBA" id="ARBA00004123"/>
    </source>
</evidence>
<comment type="subcellular location">
    <subcellularLocation>
        <location evidence="1">Nucleus</location>
    </subcellularLocation>
</comment>
<evidence type="ECO:0000313" key="8">
    <source>
        <dbReference type="EMBL" id="WVZ88244.1"/>
    </source>
</evidence>
<evidence type="ECO:0000256" key="5">
    <source>
        <dbReference type="ARBA" id="ARBA00023242"/>
    </source>
</evidence>
<dbReference type="EMBL" id="CP144752">
    <property type="protein sequence ID" value="WVZ88244.1"/>
    <property type="molecule type" value="Genomic_DNA"/>
</dbReference>
<dbReference type="PANTHER" id="PTHR31282">
    <property type="entry name" value="WRKY TRANSCRIPTION FACTOR 21-RELATED"/>
    <property type="match status" value="1"/>
</dbReference>
<feature type="compositionally biased region" description="Gly residues" evidence="6">
    <location>
        <begin position="216"/>
        <end position="226"/>
    </location>
</feature>
<dbReference type="Proteomes" id="UP001341281">
    <property type="component" value="Chromosome 08"/>
</dbReference>
<keyword evidence="9" id="KW-1185">Reference proteome</keyword>
<feature type="compositionally biased region" description="Polar residues" evidence="6">
    <location>
        <begin position="99"/>
        <end position="108"/>
    </location>
</feature>
<evidence type="ECO:0000313" key="9">
    <source>
        <dbReference type="Proteomes" id="UP001341281"/>
    </source>
</evidence>